<dbReference type="RefSeq" id="WP_348394707.1">
    <property type="nucleotide sequence ID" value="NZ_CP136600.1"/>
</dbReference>
<keyword evidence="1" id="KW-1133">Transmembrane helix</keyword>
<accession>A0ABZ0GJ99</accession>
<feature type="transmembrane region" description="Helical" evidence="1">
    <location>
        <begin position="12"/>
        <end position="33"/>
    </location>
</feature>
<reference evidence="2 3" key="1">
    <citation type="submission" date="2023-09" db="EMBL/GenBank/DDBJ databases">
        <authorList>
            <person name="Qi X."/>
        </authorList>
    </citation>
    <scope>NUCLEOTIDE SEQUENCE [LARGE SCALE GENOMIC DNA]</scope>
    <source>
        <strain evidence="2 3">S1-1</strain>
    </source>
</reference>
<dbReference type="NCBIfam" id="TIGR02532">
    <property type="entry name" value="IV_pilin_GFxxxE"/>
    <property type="match status" value="1"/>
</dbReference>
<keyword evidence="3" id="KW-1185">Reference proteome</keyword>
<name>A0ABZ0GJ99_9GAMM</name>
<keyword evidence="1" id="KW-0812">Transmembrane</keyword>
<dbReference type="Pfam" id="PF07963">
    <property type="entry name" value="N_methyl"/>
    <property type="match status" value="1"/>
</dbReference>
<keyword evidence="1" id="KW-0472">Membrane</keyword>
<evidence type="ECO:0000313" key="3">
    <source>
        <dbReference type="Proteomes" id="UP001301442"/>
    </source>
</evidence>
<sequence>MKTSTGFTLIELTLVIAILGIISVGFIGVINIGSNVYSNVSSRDTLISSSRFAVERLNREIRNALPNSIRIAALGDRQCVEFVPIVASTIYTQAPIFPDAAQTSISVIQFGNGYLGDDDDFVVIYPLNSNDAYDPSLQKRAGLKSIDTSVSNIWQLELDSAAQFSEESPTERLFIISLPVSYCVAQNRLIRYQNYGFNITQDLLSTANGVLMAEFLNVDEGLPFTYQEDVQMRNAVVQIDFKFSQNNESVYFSNGVHINNVP</sequence>
<dbReference type="PROSITE" id="PS00409">
    <property type="entry name" value="PROKAR_NTER_METHYL"/>
    <property type="match status" value="1"/>
</dbReference>
<protein>
    <submittedName>
        <fullName evidence="2">Prepilin-type N-terminal cleavage/methylation domain-containing protein</fullName>
    </submittedName>
</protein>
<gene>
    <name evidence="2" type="ORF">RI844_10905</name>
</gene>
<dbReference type="Proteomes" id="UP001301442">
    <property type="component" value="Chromosome"/>
</dbReference>
<proteinExistence type="predicted"/>
<evidence type="ECO:0000313" key="2">
    <source>
        <dbReference type="EMBL" id="WOH35891.1"/>
    </source>
</evidence>
<evidence type="ECO:0000256" key="1">
    <source>
        <dbReference type="SAM" id="Phobius"/>
    </source>
</evidence>
<dbReference type="EMBL" id="CP136600">
    <property type="protein sequence ID" value="WOH35891.1"/>
    <property type="molecule type" value="Genomic_DNA"/>
</dbReference>
<organism evidence="2 3">
    <name type="scientific">Thalassotalea fonticola</name>
    <dbReference type="NCBI Taxonomy" id="3065649"/>
    <lineage>
        <taxon>Bacteria</taxon>
        <taxon>Pseudomonadati</taxon>
        <taxon>Pseudomonadota</taxon>
        <taxon>Gammaproteobacteria</taxon>
        <taxon>Alteromonadales</taxon>
        <taxon>Colwelliaceae</taxon>
        <taxon>Thalassotalea</taxon>
    </lineage>
</organism>
<dbReference type="InterPro" id="IPR012902">
    <property type="entry name" value="N_methyl_site"/>
</dbReference>